<dbReference type="Proteomes" id="UP000186309">
    <property type="component" value="Chromosome"/>
</dbReference>
<dbReference type="InterPro" id="IPR019734">
    <property type="entry name" value="TPR_rpt"/>
</dbReference>
<name>A0A1U7CUU5_9BACT</name>
<feature type="compositionally biased region" description="Gly residues" evidence="2">
    <location>
        <begin position="10"/>
        <end position="23"/>
    </location>
</feature>
<dbReference type="AlphaFoldDB" id="A0A1U7CUU5"/>
<feature type="repeat" description="TPR" evidence="1">
    <location>
        <begin position="246"/>
        <end position="279"/>
    </location>
</feature>
<dbReference type="Gene3D" id="1.25.40.10">
    <property type="entry name" value="Tetratricopeptide repeat domain"/>
    <property type="match status" value="1"/>
</dbReference>
<accession>A0A1U7CUU5</accession>
<dbReference type="STRING" id="1387353.BSF38_04256"/>
<dbReference type="Pfam" id="PF13432">
    <property type="entry name" value="TPR_16"/>
    <property type="match status" value="2"/>
</dbReference>
<dbReference type="KEGG" id="pbor:BSF38_04256"/>
<feature type="region of interest" description="Disordered" evidence="2">
    <location>
        <begin position="289"/>
        <end position="325"/>
    </location>
</feature>
<dbReference type="InterPro" id="IPR011990">
    <property type="entry name" value="TPR-like_helical_dom_sf"/>
</dbReference>
<proteinExistence type="predicted"/>
<dbReference type="SMART" id="SM00028">
    <property type="entry name" value="TPR"/>
    <property type="match status" value="3"/>
</dbReference>
<keyword evidence="1" id="KW-0802">TPR repeat</keyword>
<dbReference type="EMBL" id="CP019082">
    <property type="protein sequence ID" value="APW62705.1"/>
    <property type="molecule type" value="Genomic_DNA"/>
</dbReference>
<dbReference type="PROSITE" id="PS50005">
    <property type="entry name" value="TPR"/>
    <property type="match status" value="2"/>
</dbReference>
<organism evidence="3 4">
    <name type="scientific">Paludisphaera borealis</name>
    <dbReference type="NCBI Taxonomy" id="1387353"/>
    <lineage>
        <taxon>Bacteria</taxon>
        <taxon>Pseudomonadati</taxon>
        <taxon>Planctomycetota</taxon>
        <taxon>Planctomycetia</taxon>
        <taxon>Isosphaerales</taxon>
        <taxon>Isosphaeraceae</taxon>
        <taxon>Paludisphaera</taxon>
    </lineage>
</organism>
<gene>
    <name evidence="3" type="ORF">BSF38_04256</name>
</gene>
<protein>
    <recommendedName>
        <fullName evidence="5">Tetratricopeptide repeat protein</fullName>
    </recommendedName>
</protein>
<feature type="compositionally biased region" description="Low complexity" evidence="2">
    <location>
        <begin position="297"/>
        <end position="323"/>
    </location>
</feature>
<dbReference type="SUPFAM" id="SSF48452">
    <property type="entry name" value="TPR-like"/>
    <property type="match status" value="1"/>
</dbReference>
<reference evidence="4" key="1">
    <citation type="submission" date="2016-12" db="EMBL/GenBank/DDBJ databases">
        <title>Comparative genomics of four Isosphaeraceae planctomycetes: a common pool of plasmids and glycoside hydrolase genes.</title>
        <authorList>
            <person name="Ivanova A."/>
        </authorList>
    </citation>
    <scope>NUCLEOTIDE SEQUENCE [LARGE SCALE GENOMIC DNA]</scope>
    <source>
        <strain evidence="4">PX4</strain>
    </source>
</reference>
<keyword evidence="4" id="KW-1185">Reference proteome</keyword>
<evidence type="ECO:0000313" key="4">
    <source>
        <dbReference type="Proteomes" id="UP000186309"/>
    </source>
</evidence>
<evidence type="ECO:0000313" key="3">
    <source>
        <dbReference type="EMBL" id="APW62705.1"/>
    </source>
</evidence>
<evidence type="ECO:0000256" key="1">
    <source>
        <dbReference type="PROSITE-ProRule" id="PRU00339"/>
    </source>
</evidence>
<feature type="region of interest" description="Disordered" evidence="2">
    <location>
        <begin position="1"/>
        <end position="29"/>
    </location>
</feature>
<evidence type="ECO:0008006" key="5">
    <source>
        <dbReference type="Google" id="ProtNLM"/>
    </source>
</evidence>
<feature type="repeat" description="TPR" evidence="1">
    <location>
        <begin position="146"/>
        <end position="179"/>
    </location>
</feature>
<sequence>MNPARPPAWGPGGGPGRPPGWGAGRPPAWASRPGWNNHQAWVNGYWHGRNNNWWNNGGAFFTGMAVGGIGAWGLNSAIYSWGYRPFMNPYAVAVQPIIIQQPVVVQQPIVVGQPALPVAAAPAGVYDYSQPLAETAPPDPSVADPAMQTFDAAREAFKAGDYNQALKQTDEALKALPNDAAIHEFRALCFFAMKQYDQAAGVLYAVLSVGPGWDWTTLIGLYPSIDVYTPQLRALEEYGSANPNSAAARFVLGYHYLTQGHTEAAIGEFKDVTLLQPSDKLSAQIVAQLSGSQEPGEPSATAPQTEAAPTAAEPPAATPSVPEGNLVGAWQAAPDAGVSIALTIAADGGFQWNLTQQGQTQPIAGKYTYGNGILTLAQSDDNVMVGKVTWQDDSHFVFQAMGGGPNDPGLTFSK</sequence>
<evidence type="ECO:0000256" key="2">
    <source>
        <dbReference type="SAM" id="MobiDB-lite"/>
    </source>
</evidence>